<keyword evidence="3" id="KW-1185">Reference proteome</keyword>
<dbReference type="InterPro" id="IPR051531">
    <property type="entry name" value="N-acetyltransferase"/>
</dbReference>
<dbReference type="Proteomes" id="UP000596252">
    <property type="component" value="Chromosome"/>
</dbReference>
<dbReference type="PANTHER" id="PTHR43792">
    <property type="entry name" value="GNAT FAMILY, PUTATIVE (AFU_ORTHOLOGUE AFUA_3G00765)-RELATED-RELATED"/>
    <property type="match status" value="1"/>
</dbReference>
<protein>
    <submittedName>
        <fullName evidence="2">GNAT family N-acetyltransferase</fullName>
    </submittedName>
</protein>
<dbReference type="CDD" id="cd04301">
    <property type="entry name" value="NAT_SF"/>
    <property type="match status" value="1"/>
</dbReference>
<evidence type="ECO:0000313" key="3">
    <source>
        <dbReference type="Proteomes" id="UP000596252"/>
    </source>
</evidence>
<proteinExistence type="predicted"/>
<dbReference type="RefSeq" id="WP_203326573.1">
    <property type="nucleotide sequence ID" value="NZ_JAKILR010000001.1"/>
</dbReference>
<reference evidence="2 3" key="1">
    <citation type="journal article" date="2012" name="Antonie Van Leeuwenhoek">
        <title>Shewanella litorisediminis sp. nov., a gammaproteobacterium isolated from a tidal flat sediment.</title>
        <authorList>
            <person name="Lee M.H."/>
            <person name="Yoon J.H."/>
        </authorList>
    </citation>
    <scope>NUCLEOTIDE SEQUENCE [LARGE SCALE GENOMIC DNA]</scope>
    <source>
        <strain evidence="2 3">SMK1-12</strain>
    </source>
</reference>
<organism evidence="2 3">
    <name type="scientific">Shewanella litorisediminis</name>
    <dbReference type="NCBI Taxonomy" id="1173586"/>
    <lineage>
        <taxon>Bacteria</taxon>
        <taxon>Pseudomonadati</taxon>
        <taxon>Pseudomonadota</taxon>
        <taxon>Gammaproteobacteria</taxon>
        <taxon>Alteromonadales</taxon>
        <taxon>Shewanellaceae</taxon>
        <taxon>Shewanella</taxon>
    </lineage>
</organism>
<dbReference type="InterPro" id="IPR016181">
    <property type="entry name" value="Acyl_CoA_acyltransferase"/>
</dbReference>
<dbReference type="SUPFAM" id="SSF55729">
    <property type="entry name" value="Acyl-CoA N-acyltransferases (Nat)"/>
    <property type="match status" value="1"/>
</dbReference>
<accession>A0ABX7G6V6</accession>
<name>A0ABX7G6V6_9GAMM</name>
<dbReference type="PANTHER" id="PTHR43792:SF1">
    <property type="entry name" value="N-ACETYLTRANSFERASE DOMAIN-CONTAINING PROTEIN"/>
    <property type="match status" value="1"/>
</dbReference>
<evidence type="ECO:0000259" key="1">
    <source>
        <dbReference type="PROSITE" id="PS51186"/>
    </source>
</evidence>
<dbReference type="PROSITE" id="PS51186">
    <property type="entry name" value="GNAT"/>
    <property type="match status" value="1"/>
</dbReference>
<gene>
    <name evidence="2" type="ORF">JQC75_06225</name>
</gene>
<dbReference type="InterPro" id="IPR000182">
    <property type="entry name" value="GNAT_dom"/>
</dbReference>
<evidence type="ECO:0000313" key="2">
    <source>
        <dbReference type="EMBL" id="QRH02998.1"/>
    </source>
</evidence>
<dbReference type="Pfam" id="PF13302">
    <property type="entry name" value="Acetyltransf_3"/>
    <property type="match status" value="1"/>
</dbReference>
<dbReference type="EMBL" id="CP069213">
    <property type="protein sequence ID" value="QRH02998.1"/>
    <property type="molecule type" value="Genomic_DNA"/>
</dbReference>
<sequence length="180" mass="20942">MQIELFSDRLRLRNIRPEDKAHFVMMLTSPEVNQFVRECEPLDVIETKFQQRLAPWRYESGDWLTLVIETLDGEFVGYTGFHMDDELCRRAEVGYLLTPVMQGRGYATEATRAVIDWGALSFNIHKFIACCSEANLGSRKVLERIGFKLEGILRDQTRIKDSWHNDCVYGLLTHERPEVN</sequence>
<feature type="domain" description="N-acetyltransferase" evidence="1">
    <location>
        <begin position="10"/>
        <end position="174"/>
    </location>
</feature>
<dbReference type="Gene3D" id="3.40.630.30">
    <property type="match status" value="1"/>
</dbReference>